<gene>
    <name evidence="2" type="ORF">GPJ59_28280</name>
</gene>
<dbReference type="Proteomes" id="UP000812013">
    <property type="component" value="Unassembled WGS sequence"/>
</dbReference>
<evidence type="ECO:0000256" key="1">
    <source>
        <dbReference type="SAM" id="MobiDB-lite"/>
    </source>
</evidence>
<dbReference type="InterPro" id="IPR011051">
    <property type="entry name" value="RmlC_Cupin_sf"/>
</dbReference>
<evidence type="ECO:0000313" key="3">
    <source>
        <dbReference type="Proteomes" id="UP000812013"/>
    </source>
</evidence>
<dbReference type="Gene3D" id="2.60.120.10">
    <property type="entry name" value="Jelly Rolls"/>
    <property type="match status" value="1"/>
</dbReference>
<name>A0ABS6ZD27_9ACTN</name>
<organism evidence="2 3">
    <name type="scientific">Streptomyces bambusae</name>
    <dbReference type="NCBI Taxonomy" id="1550616"/>
    <lineage>
        <taxon>Bacteria</taxon>
        <taxon>Bacillati</taxon>
        <taxon>Actinomycetota</taxon>
        <taxon>Actinomycetes</taxon>
        <taxon>Kitasatosporales</taxon>
        <taxon>Streptomycetaceae</taxon>
        <taxon>Streptomyces</taxon>
    </lineage>
</organism>
<evidence type="ECO:0000313" key="2">
    <source>
        <dbReference type="EMBL" id="MBW5485665.1"/>
    </source>
</evidence>
<sequence length="175" mass="18238">MTHPPLAEVLTELDPVIADAPADAAGALWRLTGTRRDLDSNVIRLRPDAAVGEHAEQVLDVMLVVLAGSGTLHAEDGPHPLGRHAVAWLPKGSRRSLAAGPDGMTYLTVHTRRPGLGISPPSGLQSPPSPLPTSGSSPEGGEPACLLHRVCPDCGRLSTELDANYCTRCGSALPL</sequence>
<protein>
    <recommendedName>
        <fullName evidence="4">Zinc ribbon domain-containing protein</fullName>
    </recommendedName>
</protein>
<evidence type="ECO:0008006" key="4">
    <source>
        <dbReference type="Google" id="ProtNLM"/>
    </source>
</evidence>
<accession>A0ABS6ZD27</accession>
<proteinExistence type="predicted"/>
<dbReference type="InterPro" id="IPR014710">
    <property type="entry name" value="RmlC-like_jellyroll"/>
</dbReference>
<feature type="compositionally biased region" description="Low complexity" evidence="1">
    <location>
        <begin position="114"/>
        <end position="140"/>
    </location>
</feature>
<comment type="caution">
    <text evidence="2">The sequence shown here is derived from an EMBL/GenBank/DDBJ whole genome shotgun (WGS) entry which is preliminary data.</text>
</comment>
<dbReference type="SUPFAM" id="SSF51182">
    <property type="entry name" value="RmlC-like cupins"/>
    <property type="match status" value="1"/>
</dbReference>
<dbReference type="RefSeq" id="WP_219670552.1">
    <property type="nucleotide sequence ID" value="NZ_WTFF01000280.1"/>
</dbReference>
<dbReference type="CDD" id="cd02208">
    <property type="entry name" value="cupin_RmlC-like"/>
    <property type="match status" value="1"/>
</dbReference>
<keyword evidence="3" id="KW-1185">Reference proteome</keyword>
<reference evidence="2 3" key="1">
    <citation type="submission" date="2019-12" db="EMBL/GenBank/DDBJ databases">
        <title>Genome sequence of Streptomyces bambusae.</title>
        <authorList>
            <person name="Bansal K."/>
            <person name="Choksket S."/>
            <person name="Korpole S."/>
            <person name="Patil P.B."/>
        </authorList>
    </citation>
    <scope>NUCLEOTIDE SEQUENCE [LARGE SCALE GENOMIC DNA]</scope>
    <source>
        <strain evidence="2 3">SK60</strain>
    </source>
</reference>
<dbReference type="EMBL" id="WTFF01000280">
    <property type="protein sequence ID" value="MBW5485665.1"/>
    <property type="molecule type" value="Genomic_DNA"/>
</dbReference>
<feature type="region of interest" description="Disordered" evidence="1">
    <location>
        <begin position="112"/>
        <end position="140"/>
    </location>
</feature>